<dbReference type="PANTHER" id="PTHR11669:SF8">
    <property type="entry name" value="DNA POLYMERASE III SUBUNIT DELTA"/>
    <property type="match status" value="1"/>
</dbReference>
<organism evidence="1 2">
    <name type="scientific">Oenococcus kitaharae DSM 17330</name>
    <dbReference type="NCBI Taxonomy" id="1045004"/>
    <lineage>
        <taxon>Bacteria</taxon>
        <taxon>Bacillati</taxon>
        <taxon>Bacillota</taxon>
        <taxon>Bacilli</taxon>
        <taxon>Lactobacillales</taxon>
        <taxon>Lactobacillaceae</taxon>
        <taxon>Oenococcus</taxon>
    </lineage>
</organism>
<dbReference type="EMBL" id="AFVZ01000001">
    <property type="protein sequence ID" value="EHN59874.1"/>
    <property type="molecule type" value="Genomic_DNA"/>
</dbReference>
<name>G9WGP7_9LACO</name>
<dbReference type="InterPro" id="IPR027417">
    <property type="entry name" value="P-loop_NTPase"/>
</dbReference>
<keyword evidence="2" id="KW-1185">Reference proteome</keyword>
<dbReference type="InterPro" id="IPR050238">
    <property type="entry name" value="DNA_Rep/Repair_Clamp_Loader"/>
</dbReference>
<evidence type="ECO:0000313" key="2">
    <source>
        <dbReference type="Proteomes" id="UP000004959"/>
    </source>
</evidence>
<dbReference type="OrthoDB" id="9810148at2"/>
<dbReference type="Pfam" id="PF13177">
    <property type="entry name" value="DNA_pol3_delta2"/>
    <property type="match status" value="1"/>
</dbReference>
<dbReference type="AlphaFoldDB" id="G9WGP7"/>
<dbReference type="Gene3D" id="3.40.50.300">
    <property type="entry name" value="P-loop containing nucleotide triphosphate hydrolases"/>
    <property type="match status" value="1"/>
</dbReference>
<dbReference type="HOGENOM" id="CLU_006229_4_3_9"/>
<dbReference type="STRING" id="336988.NT96_06800"/>
<dbReference type="eggNOG" id="COG0470">
    <property type="taxonomic scope" value="Bacteria"/>
</dbReference>
<dbReference type="PANTHER" id="PTHR11669">
    <property type="entry name" value="REPLICATION FACTOR C / DNA POLYMERASE III GAMMA-TAU SUBUNIT"/>
    <property type="match status" value="1"/>
</dbReference>
<dbReference type="GO" id="GO:0006261">
    <property type="term" value="P:DNA-templated DNA replication"/>
    <property type="evidence" value="ECO:0007669"/>
    <property type="project" value="TreeGrafter"/>
</dbReference>
<dbReference type="SUPFAM" id="SSF52540">
    <property type="entry name" value="P-loop containing nucleoside triphosphate hydrolases"/>
    <property type="match status" value="1"/>
</dbReference>
<accession>G9WGP7</accession>
<protein>
    <submittedName>
        <fullName evidence="1">DNA polymerase III delta prime subunit</fullName>
    </submittedName>
</protein>
<sequence length="300" mass="33649">MSAMTLKVNSLQDHFLQLIDAGKLSHAYLFLGQSQDQIHNFIAALAARILHENSSENVFENGQLMQVDLLTGKKTLSVDQMRELQIFFSEKSSQARIAVIDHADQMTDAAANSILKLIEEPFDNQYFFFQAAVFNQILPTILSRVQLIQMPKTFGREVQSRLVADGLSQEDAAFVSAVSTSLEEAQTFLLAGFAINLKNAIDKWLSMILTGDYRAFAFVQTDLIAFADTIDHQRLFAAGVSYGLSHVLKQQKDTKTADILACWLDISSRQRFNVAWQVILETFVLEALRISDGTKKFSDK</sequence>
<proteinExistence type="predicted"/>
<comment type="caution">
    <text evidence="1">The sequence shown here is derived from an EMBL/GenBank/DDBJ whole genome shotgun (WGS) entry which is preliminary data.</text>
</comment>
<reference evidence="1 2" key="1">
    <citation type="journal article" date="2012" name="PLoS ONE">
        <title>Functional divergence in the genus oenococcus as predicted by genome sequencing of the newly-described species, Oenococcus kitaharae.</title>
        <authorList>
            <person name="Borneman A.R."/>
            <person name="McCarthy J.M."/>
            <person name="Chambers P.J."/>
            <person name="Bartowsky E.J."/>
        </authorList>
    </citation>
    <scope>NUCLEOTIDE SEQUENCE [LARGE SCALE GENOMIC DNA]</scope>
    <source>
        <strain evidence="2">DSM17330</strain>
    </source>
</reference>
<dbReference type="Proteomes" id="UP000004959">
    <property type="component" value="Chromosome"/>
</dbReference>
<dbReference type="PATRIC" id="fig|1045004.4.peg.1774"/>
<gene>
    <name evidence="1" type="ORF">OKIT_1804</name>
</gene>
<evidence type="ECO:0000313" key="1">
    <source>
        <dbReference type="EMBL" id="EHN59874.1"/>
    </source>
</evidence>